<reference evidence="1 2" key="1">
    <citation type="submission" date="2016-05" db="EMBL/GenBank/DDBJ databases">
        <title>Genome sequencing of Acetobacter pasteurianus strain SRCM100623.</title>
        <authorList>
            <person name="Song Y.R."/>
        </authorList>
    </citation>
    <scope>NUCLEOTIDE SEQUENCE [LARGE SCALE GENOMIC DNA]</scope>
    <source>
        <strain evidence="1 2">SRCM100623</strain>
    </source>
</reference>
<comment type="caution">
    <text evidence="1">The sequence shown here is derived from an EMBL/GenBank/DDBJ whole genome shotgun (WGS) entry which is preliminary data.</text>
</comment>
<dbReference type="AlphaFoldDB" id="A0A1A0DJB8"/>
<protein>
    <submittedName>
        <fullName evidence="1">Uncharacterized protein</fullName>
    </submittedName>
</protein>
<sequence length="86" mass="10011">MPDFKHLPDHHIQLGMWVIIRPWCDEPEIDRAMPGIIHHTENDVVSLLWAARTGFNRTHPFCKCPLERPEVFRALGHDNLSVTALY</sequence>
<gene>
    <name evidence="1" type="ORF">SRCM100623_00567</name>
</gene>
<name>A0A1A0DJB8_ACEPA</name>
<dbReference type="EMBL" id="LYUD01000050">
    <property type="protein sequence ID" value="OAZ74752.1"/>
    <property type="molecule type" value="Genomic_DNA"/>
</dbReference>
<evidence type="ECO:0000313" key="1">
    <source>
        <dbReference type="EMBL" id="OAZ74752.1"/>
    </source>
</evidence>
<proteinExistence type="predicted"/>
<evidence type="ECO:0000313" key="2">
    <source>
        <dbReference type="Proteomes" id="UP000093796"/>
    </source>
</evidence>
<dbReference type="Proteomes" id="UP000093796">
    <property type="component" value="Unassembled WGS sequence"/>
</dbReference>
<accession>A0A1A0DJB8</accession>
<organism evidence="1 2">
    <name type="scientific">Acetobacter pasteurianus</name>
    <name type="common">Acetobacter turbidans</name>
    <dbReference type="NCBI Taxonomy" id="438"/>
    <lineage>
        <taxon>Bacteria</taxon>
        <taxon>Pseudomonadati</taxon>
        <taxon>Pseudomonadota</taxon>
        <taxon>Alphaproteobacteria</taxon>
        <taxon>Acetobacterales</taxon>
        <taxon>Acetobacteraceae</taxon>
        <taxon>Acetobacter</taxon>
    </lineage>
</organism>